<dbReference type="Gene3D" id="3.40.50.1000">
    <property type="entry name" value="HAD superfamily/HAD-like"/>
    <property type="match status" value="1"/>
</dbReference>
<name>A0A0J8QWM9_COCIT</name>
<organism evidence="9 10">
    <name type="scientific">Coccidioides immitis RMSCC 3703</name>
    <dbReference type="NCBI Taxonomy" id="454286"/>
    <lineage>
        <taxon>Eukaryota</taxon>
        <taxon>Fungi</taxon>
        <taxon>Dikarya</taxon>
        <taxon>Ascomycota</taxon>
        <taxon>Pezizomycotina</taxon>
        <taxon>Eurotiomycetes</taxon>
        <taxon>Eurotiomycetidae</taxon>
        <taxon>Onygenales</taxon>
        <taxon>Onygenaceae</taxon>
        <taxon>Coccidioides</taxon>
    </lineage>
</organism>
<dbReference type="GO" id="GO:0000287">
    <property type="term" value="F:magnesium ion binding"/>
    <property type="evidence" value="ECO:0007669"/>
    <property type="project" value="TreeGrafter"/>
</dbReference>
<reference evidence="10" key="1">
    <citation type="journal article" date="2010" name="Genome Res.">
        <title>Population genomic sequencing of Coccidioides fungi reveals recent hybridization and transposon control.</title>
        <authorList>
            <person name="Neafsey D.E."/>
            <person name="Barker B.M."/>
            <person name="Sharpton T.J."/>
            <person name="Stajich J.E."/>
            <person name="Park D.J."/>
            <person name="Whiston E."/>
            <person name="Hung C.-Y."/>
            <person name="McMahan C."/>
            <person name="White J."/>
            <person name="Sykes S."/>
            <person name="Heiman D."/>
            <person name="Young S."/>
            <person name="Zeng Q."/>
            <person name="Abouelleil A."/>
            <person name="Aftuck L."/>
            <person name="Bessette D."/>
            <person name="Brown A."/>
            <person name="FitzGerald M."/>
            <person name="Lui A."/>
            <person name="Macdonald J.P."/>
            <person name="Priest M."/>
            <person name="Orbach M.J."/>
            <person name="Galgiani J.N."/>
            <person name="Kirkland T.N."/>
            <person name="Cole G.T."/>
            <person name="Birren B.W."/>
            <person name="Henn M.R."/>
            <person name="Taylor J.W."/>
            <person name="Rounsley S.D."/>
        </authorList>
    </citation>
    <scope>NUCLEOTIDE SEQUENCE [LARGE SCALE GENOMIC DNA]</scope>
    <source>
        <strain evidence="10">RMSCC 3703</strain>
    </source>
</reference>
<dbReference type="GO" id="GO:0036424">
    <property type="term" value="F:L-phosphoserine phosphatase activity"/>
    <property type="evidence" value="ECO:0007669"/>
    <property type="project" value="TreeGrafter"/>
</dbReference>
<protein>
    <recommendedName>
        <fullName evidence="3">phosphoserine phosphatase</fullName>
        <ecNumber evidence="3">3.1.3.3</ecNumber>
    </recommendedName>
</protein>
<evidence type="ECO:0000256" key="8">
    <source>
        <dbReference type="ARBA" id="ARBA00023299"/>
    </source>
</evidence>
<comment type="pathway">
    <text evidence="2">Amino-acid biosynthesis; L-serine biosynthesis; L-serine from 3-phospho-D-glycerate: step 3/3.</text>
</comment>
<evidence type="ECO:0000313" key="10">
    <source>
        <dbReference type="Proteomes" id="UP000054559"/>
    </source>
</evidence>
<dbReference type="InterPro" id="IPR050582">
    <property type="entry name" value="HAD-like_SerB"/>
</dbReference>
<dbReference type="GO" id="GO:0005737">
    <property type="term" value="C:cytoplasm"/>
    <property type="evidence" value="ECO:0007669"/>
    <property type="project" value="TreeGrafter"/>
</dbReference>
<accession>A0A0J8QWM9</accession>
<dbReference type="OrthoDB" id="27226at2759"/>
<evidence type="ECO:0000256" key="4">
    <source>
        <dbReference type="ARBA" id="ARBA00022605"/>
    </source>
</evidence>
<dbReference type="STRING" id="454286.A0A0J8QWM9"/>
<comment type="cofactor">
    <cofactor evidence="1">
        <name>Mg(2+)</name>
        <dbReference type="ChEBI" id="CHEBI:18420"/>
    </cofactor>
</comment>
<evidence type="ECO:0000256" key="1">
    <source>
        <dbReference type="ARBA" id="ARBA00001946"/>
    </source>
</evidence>
<evidence type="ECO:0000256" key="2">
    <source>
        <dbReference type="ARBA" id="ARBA00005135"/>
    </source>
</evidence>
<dbReference type="EC" id="3.1.3.3" evidence="3"/>
<evidence type="ECO:0000313" key="9">
    <source>
        <dbReference type="EMBL" id="KMU76866.1"/>
    </source>
</evidence>
<evidence type="ECO:0000256" key="6">
    <source>
        <dbReference type="ARBA" id="ARBA00022801"/>
    </source>
</evidence>
<dbReference type="SUPFAM" id="SSF56784">
    <property type="entry name" value="HAD-like"/>
    <property type="match status" value="1"/>
</dbReference>
<keyword evidence="6" id="KW-0378">Hydrolase</keyword>
<dbReference type="AlphaFoldDB" id="A0A0J8QWM9"/>
<keyword evidence="5" id="KW-0479">Metal-binding</keyword>
<dbReference type="PANTHER" id="PTHR43344">
    <property type="entry name" value="PHOSPHOSERINE PHOSPHATASE"/>
    <property type="match status" value="1"/>
</dbReference>
<keyword evidence="7" id="KW-0460">Magnesium</keyword>
<dbReference type="GO" id="GO:0006564">
    <property type="term" value="P:L-serine biosynthetic process"/>
    <property type="evidence" value="ECO:0007669"/>
    <property type="project" value="UniProtKB-KW"/>
</dbReference>
<keyword evidence="4" id="KW-0028">Amino-acid biosynthesis</keyword>
<gene>
    <name evidence="9" type="ORF">CISG_05699</name>
</gene>
<keyword evidence="8" id="KW-0718">Serine biosynthesis</keyword>
<dbReference type="InterPro" id="IPR023214">
    <property type="entry name" value="HAD_sf"/>
</dbReference>
<evidence type="ECO:0000256" key="7">
    <source>
        <dbReference type="ARBA" id="ARBA00022842"/>
    </source>
</evidence>
<evidence type="ECO:0000256" key="3">
    <source>
        <dbReference type="ARBA" id="ARBA00012640"/>
    </source>
</evidence>
<proteinExistence type="predicted"/>
<dbReference type="InterPro" id="IPR036412">
    <property type="entry name" value="HAD-like_sf"/>
</dbReference>
<dbReference type="Proteomes" id="UP000054559">
    <property type="component" value="Unassembled WGS sequence"/>
</dbReference>
<dbReference type="EMBL" id="DS268149">
    <property type="protein sequence ID" value="KMU76866.1"/>
    <property type="molecule type" value="Genomic_DNA"/>
</dbReference>
<evidence type="ECO:0000256" key="5">
    <source>
        <dbReference type="ARBA" id="ARBA00022723"/>
    </source>
</evidence>
<dbReference type="PANTHER" id="PTHR43344:SF2">
    <property type="entry name" value="PHOSPHOSERINE PHOSPHATASE"/>
    <property type="match status" value="1"/>
</dbReference>
<sequence length="122" mass="14468">MRKHEFIWRFEREWNVEVVLQQESVFRRHKRLAVFDMDSTLIKQEVIDEIARFIGVEKEVSSFCLTSDIETDRDKQEITARAMNGELDFSASLKARVSLLKGVPADVFEKLKIHYYDRTRCP</sequence>